<dbReference type="Gene3D" id="3.20.20.100">
    <property type="entry name" value="NADP-dependent oxidoreductase domain"/>
    <property type="match status" value="1"/>
</dbReference>
<dbReference type="InterPro" id="IPR023210">
    <property type="entry name" value="NADP_OxRdtase_dom"/>
</dbReference>
<dbReference type="PANTHER" id="PTHR11732">
    <property type="entry name" value="ALDO/KETO REDUCTASE"/>
    <property type="match status" value="1"/>
</dbReference>
<evidence type="ECO:0000313" key="2">
    <source>
        <dbReference type="EMBL" id="KAK3263450.1"/>
    </source>
</evidence>
<protein>
    <recommendedName>
        <fullName evidence="1">NADP-dependent oxidoreductase domain-containing protein</fullName>
    </recommendedName>
</protein>
<dbReference type="Proteomes" id="UP001190700">
    <property type="component" value="Unassembled WGS sequence"/>
</dbReference>
<proteinExistence type="predicted"/>
<comment type="caution">
    <text evidence="2">The sequence shown here is derived from an EMBL/GenBank/DDBJ whole genome shotgun (WGS) entry which is preliminary data.</text>
</comment>
<dbReference type="PRINTS" id="PR00069">
    <property type="entry name" value="ALDKETRDTASE"/>
</dbReference>
<name>A0AAE0KWW4_9CHLO</name>
<reference evidence="2 3" key="1">
    <citation type="journal article" date="2015" name="Genome Biol. Evol.">
        <title>Comparative Genomics of a Bacterivorous Green Alga Reveals Evolutionary Causalities and Consequences of Phago-Mixotrophic Mode of Nutrition.</title>
        <authorList>
            <person name="Burns J.A."/>
            <person name="Paasch A."/>
            <person name="Narechania A."/>
            <person name="Kim E."/>
        </authorList>
    </citation>
    <scope>NUCLEOTIDE SEQUENCE [LARGE SCALE GENOMIC DNA]</scope>
    <source>
        <strain evidence="2 3">PLY_AMNH</strain>
    </source>
</reference>
<dbReference type="SUPFAM" id="SSF51430">
    <property type="entry name" value="NAD(P)-linked oxidoreductase"/>
    <property type="match status" value="1"/>
</dbReference>
<gene>
    <name evidence="2" type="ORF">CYMTET_27743</name>
</gene>
<sequence>MSTAERLHETDTVRILYGTAWKKERSARLTKLALGEGFRGIDTANQPKHYSESLVGAAVAEFLASGQGSRDDIFLQTKFTHVNGQSATDIPYDPNVPVAQQVDQSFNSSLEHLRTTYIDSYVLHGPSVGGPALGPKDWEVWRVMERLKKEGKVKSLGISNVPPKTLPFPLVAQYYK</sequence>
<organism evidence="2 3">
    <name type="scientific">Cymbomonas tetramitiformis</name>
    <dbReference type="NCBI Taxonomy" id="36881"/>
    <lineage>
        <taxon>Eukaryota</taxon>
        <taxon>Viridiplantae</taxon>
        <taxon>Chlorophyta</taxon>
        <taxon>Pyramimonadophyceae</taxon>
        <taxon>Pyramimonadales</taxon>
        <taxon>Pyramimonadaceae</taxon>
        <taxon>Cymbomonas</taxon>
    </lineage>
</organism>
<dbReference type="InterPro" id="IPR020471">
    <property type="entry name" value="AKR"/>
</dbReference>
<evidence type="ECO:0000313" key="3">
    <source>
        <dbReference type="Proteomes" id="UP001190700"/>
    </source>
</evidence>
<dbReference type="GO" id="GO:0016491">
    <property type="term" value="F:oxidoreductase activity"/>
    <property type="evidence" value="ECO:0007669"/>
    <property type="project" value="InterPro"/>
</dbReference>
<accession>A0AAE0KWW4</accession>
<dbReference type="EMBL" id="LGRX02015441">
    <property type="protein sequence ID" value="KAK3263450.1"/>
    <property type="molecule type" value="Genomic_DNA"/>
</dbReference>
<dbReference type="AlphaFoldDB" id="A0AAE0KWW4"/>
<dbReference type="Pfam" id="PF00248">
    <property type="entry name" value="Aldo_ket_red"/>
    <property type="match status" value="1"/>
</dbReference>
<keyword evidence="3" id="KW-1185">Reference proteome</keyword>
<feature type="domain" description="NADP-dependent oxidoreductase" evidence="1">
    <location>
        <begin position="20"/>
        <end position="165"/>
    </location>
</feature>
<dbReference type="InterPro" id="IPR036812">
    <property type="entry name" value="NAD(P)_OxRdtase_dom_sf"/>
</dbReference>
<evidence type="ECO:0000259" key="1">
    <source>
        <dbReference type="Pfam" id="PF00248"/>
    </source>
</evidence>